<sequence length="156" mass="17314">MLMGQKSARRRTLCPSIQSKLSNVPILPLPPRRYFHQQIHFIRIQCSSDRNSPPPVLPLPASPTQTKPSASTSNPQKRVYAHINVVRELQREIDDLSDEENGSEDTTSSIHSRGDGFHVSIGQSLTQQEKNNEEGGSEDSGGSGFTRLRTAYSRST</sequence>
<dbReference type="Proteomes" id="UP000559027">
    <property type="component" value="Unassembled WGS sequence"/>
</dbReference>
<keyword evidence="3" id="KW-1185">Reference proteome</keyword>
<accession>A0A8H5G4U2</accession>
<feature type="compositionally biased region" description="Polar residues" evidence="1">
    <location>
        <begin position="64"/>
        <end position="76"/>
    </location>
</feature>
<feature type="region of interest" description="Disordered" evidence="1">
    <location>
        <begin position="91"/>
        <end position="156"/>
    </location>
</feature>
<feature type="region of interest" description="Disordered" evidence="1">
    <location>
        <begin position="47"/>
        <end position="79"/>
    </location>
</feature>
<evidence type="ECO:0000313" key="2">
    <source>
        <dbReference type="EMBL" id="KAF5358378.1"/>
    </source>
</evidence>
<dbReference type="AlphaFoldDB" id="A0A8H5G4U2"/>
<dbReference type="EMBL" id="JAACJO010000005">
    <property type="protein sequence ID" value="KAF5358378.1"/>
    <property type="molecule type" value="Genomic_DNA"/>
</dbReference>
<organism evidence="2 3">
    <name type="scientific">Leucocoprinus leucothites</name>
    <dbReference type="NCBI Taxonomy" id="201217"/>
    <lineage>
        <taxon>Eukaryota</taxon>
        <taxon>Fungi</taxon>
        <taxon>Dikarya</taxon>
        <taxon>Basidiomycota</taxon>
        <taxon>Agaricomycotina</taxon>
        <taxon>Agaricomycetes</taxon>
        <taxon>Agaricomycetidae</taxon>
        <taxon>Agaricales</taxon>
        <taxon>Agaricineae</taxon>
        <taxon>Agaricaceae</taxon>
        <taxon>Leucocoprinus</taxon>
    </lineage>
</organism>
<dbReference type="OrthoDB" id="3267661at2759"/>
<proteinExistence type="predicted"/>
<reference evidence="2 3" key="1">
    <citation type="journal article" date="2020" name="ISME J.">
        <title>Uncovering the hidden diversity of litter-decomposition mechanisms in mushroom-forming fungi.</title>
        <authorList>
            <person name="Floudas D."/>
            <person name="Bentzer J."/>
            <person name="Ahren D."/>
            <person name="Johansson T."/>
            <person name="Persson P."/>
            <person name="Tunlid A."/>
        </authorList>
    </citation>
    <scope>NUCLEOTIDE SEQUENCE [LARGE SCALE GENOMIC DNA]</scope>
    <source>
        <strain evidence="2 3">CBS 146.42</strain>
    </source>
</reference>
<protein>
    <submittedName>
        <fullName evidence="2">Uncharacterized protein</fullName>
    </submittedName>
</protein>
<comment type="caution">
    <text evidence="2">The sequence shown here is derived from an EMBL/GenBank/DDBJ whole genome shotgun (WGS) entry which is preliminary data.</text>
</comment>
<name>A0A8H5G4U2_9AGAR</name>
<gene>
    <name evidence="2" type="ORF">D9756_001388</name>
</gene>
<evidence type="ECO:0000256" key="1">
    <source>
        <dbReference type="SAM" id="MobiDB-lite"/>
    </source>
</evidence>
<evidence type="ECO:0000313" key="3">
    <source>
        <dbReference type="Proteomes" id="UP000559027"/>
    </source>
</evidence>
<feature type="compositionally biased region" description="Pro residues" evidence="1">
    <location>
        <begin position="52"/>
        <end position="61"/>
    </location>
</feature>